<sequence>MRPTKILQWVFLAGTAAWGAMLAGGKDNGFTTVWTWVFTAMVVVAGLALVLGIVLWVLKALGVIVALPWTPARKFSDRA</sequence>
<evidence type="ECO:0000256" key="1">
    <source>
        <dbReference type="SAM" id="Phobius"/>
    </source>
</evidence>
<keyword evidence="1" id="KW-0472">Membrane</keyword>
<dbReference type="AlphaFoldDB" id="A0A212KBV2"/>
<organism evidence="2">
    <name type="scientific">uncultured Alphaproteobacteria bacterium</name>
    <dbReference type="NCBI Taxonomy" id="91750"/>
    <lineage>
        <taxon>Bacteria</taxon>
        <taxon>Pseudomonadati</taxon>
        <taxon>Pseudomonadota</taxon>
        <taxon>Alphaproteobacteria</taxon>
        <taxon>environmental samples</taxon>
    </lineage>
</organism>
<feature type="transmembrane region" description="Helical" evidence="1">
    <location>
        <begin position="35"/>
        <end position="58"/>
    </location>
</feature>
<accession>A0A212KBV2</accession>
<evidence type="ECO:0000313" key="2">
    <source>
        <dbReference type="EMBL" id="SBW09098.1"/>
    </source>
</evidence>
<protein>
    <submittedName>
        <fullName evidence="2">Uncharacterized protein</fullName>
    </submittedName>
</protein>
<gene>
    <name evidence="2" type="ORF">KL86APRO_12515</name>
</gene>
<keyword evidence="1" id="KW-1133">Transmembrane helix</keyword>
<reference evidence="2" key="1">
    <citation type="submission" date="2016-04" db="EMBL/GenBank/DDBJ databases">
        <authorList>
            <person name="Evans L.H."/>
            <person name="Alamgir A."/>
            <person name="Owens N."/>
            <person name="Weber N.D."/>
            <person name="Virtaneva K."/>
            <person name="Barbian K."/>
            <person name="Babar A."/>
            <person name="Rosenke K."/>
        </authorList>
    </citation>
    <scope>NUCLEOTIDE SEQUENCE</scope>
    <source>
        <strain evidence="2">86</strain>
    </source>
</reference>
<name>A0A212KBV2_9PROT</name>
<proteinExistence type="predicted"/>
<dbReference type="EMBL" id="FLUO01000001">
    <property type="protein sequence ID" value="SBW09098.1"/>
    <property type="molecule type" value="Genomic_DNA"/>
</dbReference>
<keyword evidence="1" id="KW-0812">Transmembrane</keyword>